<comment type="pathway">
    <text evidence="2 10">Amino-acid biosynthesis; L-histidine biosynthesis; L-histidine from 5-phospho-alpha-D-ribose 1-diphosphate: step 1/9.</text>
</comment>
<protein>
    <recommendedName>
        <fullName evidence="5 10">ATP phosphoribosyltransferase regulatory subunit</fullName>
    </recommendedName>
</protein>
<dbReference type="GO" id="GO:0000105">
    <property type="term" value="P:L-histidine biosynthetic process"/>
    <property type="evidence" value="ECO:0007669"/>
    <property type="project" value="UniProtKB-UniRule"/>
</dbReference>
<accession>A0A0H3GA98</accession>
<comment type="subunit">
    <text evidence="4 10">Heteromultimer composed of HisG and HisZ subunits.</text>
</comment>
<dbReference type="FunFam" id="3.30.930.10:FF:000111">
    <property type="entry name" value="ATP phosphoribosyltransferase regulatory subunit"/>
    <property type="match status" value="1"/>
</dbReference>
<dbReference type="Gene3D" id="3.30.930.10">
    <property type="entry name" value="Bira Bifunctional Protein, Domain 2"/>
    <property type="match status" value="1"/>
</dbReference>
<comment type="miscellaneous">
    <text evidence="10">This function is generally fulfilled by the C-terminal part of HisG, which is missing in some bacteria such as this one.</text>
</comment>
<comment type="subcellular location">
    <subcellularLocation>
        <location evidence="1 10">Cytoplasm</location>
    </subcellularLocation>
</comment>
<dbReference type="EMBL" id="CP002002">
    <property type="protein sequence ID" value="AEO05570.1"/>
    <property type="molecule type" value="Genomic_DNA"/>
</dbReference>
<dbReference type="PIRSF" id="PIRSF001549">
    <property type="entry name" value="His-tRNA_synth"/>
    <property type="match status" value="1"/>
</dbReference>
<evidence type="ECO:0000256" key="11">
    <source>
        <dbReference type="PIRSR" id="PIRSR001549-1"/>
    </source>
</evidence>
<evidence type="ECO:0000256" key="4">
    <source>
        <dbReference type="ARBA" id="ARBA00011496"/>
    </source>
</evidence>
<evidence type="ECO:0000256" key="7">
    <source>
        <dbReference type="ARBA" id="ARBA00022605"/>
    </source>
</evidence>
<dbReference type="RefSeq" id="WP_003721363.1">
    <property type="nucleotide sequence ID" value="NC_017544.1"/>
</dbReference>
<dbReference type="GO" id="GO:0140096">
    <property type="term" value="F:catalytic activity, acting on a protein"/>
    <property type="evidence" value="ECO:0007669"/>
    <property type="project" value="UniProtKB-ARBA"/>
</dbReference>
<evidence type="ECO:0000256" key="1">
    <source>
        <dbReference type="ARBA" id="ARBA00004496"/>
    </source>
</evidence>
<organism evidence="13 14">
    <name type="scientific">Listeria monocytogenes serotype 1/2a (strain 10403S)</name>
    <dbReference type="NCBI Taxonomy" id="393133"/>
    <lineage>
        <taxon>Bacteria</taxon>
        <taxon>Bacillati</taxon>
        <taxon>Bacillota</taxon>
        <taxon>Bacilli</taxon>
        <taxon>Bacillales</taxon>
        <taxon>Listeriaceae</taxon>
        <taxon>Listeria</taxon>
    </lineage>
</organism>
<evidence type="ECO:0000259" key="12">
    <source>
        <dbReference type="Pfam" id="PF13393"/>
    </source>
</evidence>
<dbReference type="InterPro" id="IPR004517">
    <property type="entry name" value="HisZ"/>
</dbReference>
<keyword evidence="13" id="KW-0808">Transferase</keyword>
<dbReference type="PANTHER" id="PTHR43707">
    <property type="entry name" value="HISTIDYL-TRNA SYNTHETASE"/>
    <property type="match status" value="1"/>
</dbReference>
<evidence type="ECO:0000313" key="13">
    <source>
        <dbReference type="EMBL" id="AEO05570.1"/>
    </source>
</evidence>
<keyword evidence="7 10" id="KW-0028">Amino-acid biosynthesis</keyword>
<comment type="function">
    <text evidence="9 10">Required for the first step of histidine biosynthesis. May allow the feedback regulation of ATP phosphoribosyltransferase activity by histidine.</text>
</comment>
<dbReference type="Pfam" id="PF13393">
    <property type="entry name" value="tRNA-synt_His"/>
    <property type="match status" value="1"/>
</dbReference>
<keyword evidence="13" id="KW-0328">Glycosyltransferase</keyword>
<dbReference type="SMR" id="A0A0H3GA98"/>
<keyword evidence="6 10" id="KW-0963">Cytoplasm</keyword>
<reference evidence="14" key="1">
    <citation type="submission" date="2010-04" db="EMBL/GenBank/DDBJ databases">
        <title>The genome sequence of Listeria monocytogenes strain 10403S.</title>
        <authorList>
            <consortium name="The Broad Institute Genome Sequencing Platform"/>
            <consortium name="The Broad Institute Genome Sequencing Center for Infectious Disease"/>
            <person name="Borowsky M."/>
            <person name="Borodovsky M."/>
            <person name="Young S.K."/>
            <person name="Zeng Q."/>
            <person name="Koehrsen M."/>
            <person name="Fitzgerald M."/>
            <person name="Wiedmann M."/>
            <person name="Swaminathan B."/>
            <person name="Lauer P."/>
            <person name="Portnoy D."/>
            <person name="Cossart P."/>
            <person name="Buchrieser C."/>
            <person name="Higgins D."/>
            <person name="Abouelleil A."/>
            <person name="Alvarado L."/>
            <person name="Arachchi H.M."/>
            <person name="Berlin A."/>
            <person name="Borenstein D."/>
            <person name="Brown A."/>
            <person name="Chapman S.B."/>
            <person name="Chen Z."/>
            <person name="Dunbar C.D."/>
            <person name="Engels R."/>
            <person name="Freedman E."/>
            <person name="Gearin G."/>
            <person name="Gellesch M."/>
            <person name="Goldberg J."/>
            <person name="Griggs A."/>
            <person name="Gujja S."/>
            <person name="Heilman E."/>
            <person name="Heiman D."/>
            <person name="Howarth C."/>
            <person name="Jen D."/>
            <person name="Larson L."/>
            <person name="Lui A."/>
            <person name="MacDonald J."/>
            <person name="Mehta T."/>
            <person name="Montmayeur A."/>
            <person name="Neiman D."/>
            <person name="Park D."/>
            <person name="Pearson M."/>
            <person name="Priest M."/>
            <person name="Richards J."/>
            <person name="Roberts A."/>
            <person name="Saif S."/>
            <person name="Shea T."/>
            <person name="Shenoy N."/>
            <person name="Sisk P."/>
            <person name="Stolte C."/>
            <person name="Sykes S."/>
            <person name="Walk T."/>
            <person name="White J."/>
            <person name="Yandava C."/>
            <person name="Haas B."/>
            <person name="Nusbaum C."/>
            <person name="Birren B."/>
        </authorList>
    </citation>
    <scope>NUCLEOTIDE SEQUENCE [LARGE SCALE GENOMIC DNA]</scope>
    <source>
        <strain evidence="14">10403S</strain>
    </source>
</reference>
<feature type="domain" description="Class II Histidinyl-tRNA synthetase (HisRS)-like catalytic core" evidence="12">
    <location>
        <begin position="10"/>
        <end position="312"/>
    </location>
</feature>
<dbReference type="GO" id="GO:0005737">
    <property type="term" value="C:cytoplasm"/>
    <property type="evidence" value="ECO:0007669"/>
    <property type="project" value="UniProtKB-SubCell"/>
</dbReference>
<comment type="similarity">
    <text evidence="3 10">Belongs to the class-II aminoacyl-tRNA synthetase family. HisZ subfamily.</text>
</comment>
<evidence type="ECO:0000256" key="10">
    <source>
        <dbReference type="HAMAP-Rule" id="MF_00125"/>
    </source>
</evidence>
<dbReference type="UniPathway" id="UPA00031">
    <property type="reaction ID" value="UER00006"/>
</dbReference>
<dbReference type="KEGG" id="lmt:LMRG_00251"/>
<feature type="binding site" evidence="11">
    <location>
        <position position="120"/>
    </location>
    <ligand>
        <name>L-histidine</name>
        <dbReference type="ChEBI" id="CHEBI:57595"/>
    </ligand>
</feature>
<proteinExistence type="inferred from homology"/>
<evidence type="ECO:0000256" key="6">
    <source>
        <dbReference type="ARBA" id="ARBA00022490"/>
    </source>
</evidence>
<dbReference type="HOGENOM" id="CLU_025113_0_0_9"/>
<feature type="binding site" evidence="11">
    <location>
        <position position="106"/>
    </location>
    <ligand>
        <name>L-histidine</name>
        <dbReference type="ChEBI" id="CHEBI:57595"/>
    </ligand>
</feature>
<evidence type="ECO:0000256" key="2">
    <source>
        <dbReference type="ARBA" id="ARBA00004667"/>
    </source>
</evidence>
<evidence type="ECO:0000256" key="8">
    <source>
        <dbReference type="ARBA" id="ARBA00023102"/>
    </source>
</evidence>
<dbReference type="Proteomes" id="UP000001288">
    <property type="component" value="Chromosome"/>
</dbReference>
<feature type="binding site" evidence="11">
    <location>
        <begin position="265"/>
        <end position="266"/>
    </location>
    <ligand>
        <name>L-histidine</name>
        <dbReference type="ChEBI" id="CHEBI:57595"/>
    </ligand>
</feature>
<dbReference type="HAMAP" id="MF_00125">
    <property type="entry name" value="HisZ"/>
    <property type="match status" value="1"/>
</dbReference>
<evidence type="ECO:0000313" key="14">
    <source>
        <dbReference type="Proteomes" id="UP000001288"/>
    </source>
</evidence>
<dbReference type="GO" id="GO:0016757">
    <property type="term" value="F:glycosyltransferase activity"/>
    <property type="evidence" value="ECO:0007669"/>
    <property type="project" value="UniProtKB-KW"/>
</dbReference>
<dbReference type="NCBIfam" id="NF008936">
    <property type="entry name" value="PRK12292.1-3"/>
    <property type="match status" value="1"/>
</dbReference>
<dbReference type="GO" id="GO:0006427">
    <property type="term" value="P:histidyl-tRNA aminoacylation"/>
    <property type="evidence" value="ECO:0007669"/>
    <property type="project" value="TreeGrafter"/>
</dbReference>
<dbReference type="NCBIfam" id="TIGR00443">
    <property type="entry name" value="hisZ_biosyn_reg"/>
    <property type="match status" value="1"/>
</dbReference>
<dbReference type="SUPFAM" id="SSF55681">
    <property type="entry name" value="Class II aaRS and biotin synthetases"/>
    <property type="match status" value="1"/>
</dbReference>
<gene>
    <name evidence="10" type="primary">hisZ</name>
    <name evidence="13" type="ordered locus">LMRG_00251</name>
</gene>
<dbReference type="InterPro" id="IPR041715">
    <property type="entry name" value="HisRS-like_core"/>
</dbReference>
<sequence>MNLNKNLPTGTRDKLFREARAAYKIEQQVNHYFEKRGFKRIETPVIEFEDVFSSEHQADAKLYRFFDEKGRLTVLRPDMTLPIGRVVSTTGVMLPLKLSYSGKIFRANEDFGGEQNEQTQAGIEIIGYPSIKAEIECILIGIGVLNALEIPNFQIELGHAAIYRRVTNLLNLSETAEIDFRLLIQNKSLTGIKRFVADNPSTLDDFILALPRLFGPATAILKQAKNLTTDKGILTALREMETIVEAVSYTADISVDLGLVQDFHYYTGIIFRGYADLAADNFLSGGRYDHLLEQFTSASSPAVGLALNLDSLTTLQNRAGVIKKQVSTSLLIHYDLDAIQQAEKLMQETPNSELSFFETPTNAISFAKKWHIPAVIHVSRQGIQTIFQREADL</sequence>
<keyword evidence="8 10" id="KW-0368">Histidine biosynthesis</keyword>
<feature type="binding site" evidence="11">
    <location>
        <position position="124"/>
    </location>
    <ligand>
        <name>L-histidine</name>
        <dbReference type="ChEBI" id="CHEBI:57595"/>
    </ligand>
</feature>
<feature type="binding site" evidence="11">
    <location>
        <begin position="78"/>
        <end position="80"/>
    </location>
    <ligand>
        <name>L-histidine</name>
        <dbReference type="ChEBI" id="CHEBI:57595"/>
    </ligand>
</feature>
<dbReference type="PANTHER" id="PTHR43707:SF6">
    <property type="entry name" value="ATP PHOSPHORIBOSYLTRANSFERASE REGULATORY SUBUNIT"/>
    <property type="match status" value="1"/>
</dbReference>
<dbReference type="AlphaFoldDB" id="A0A0H3GA98"/>
<name>A0A0H3GA98_LISM4</name>
<dbReference type="InterPro" id="IPR045864">
    <property type="entry name" value="aa-tRNA-synth_II/BPL/LPL"/>
</dbReference>
<dbReference type="CDD" id="cd00773">
    <property type="entry name" value="HisRS-like_core"/>
    <property type="match status" value="1"/>
</dbReference>
<evidence type="ECO:0000256" key="3">
    <source>
        <dbReference type="ARBA" id="ARBA00005539"/>
    </source>
</evidence>
<dbReference type="GO" id="GO:0004821">
    <property type="term" value="F:histidine-tRNA ligase activity"/>
    <property type="evidence" value="ECO:0007669"/>
    <property type="project" value="TreeGrafter"/>
</dbReference>
<evidence type="ECO:0000256" key="9">
    <source>
        <dbReference type="ARBA" id="ARBA00025246"/>
    </source>
</evidence>
<dbReference type="InterPro" id="IPR004516">
    <property type="entry name" value="HisRS/HisZ"/>
</dbReference>
<evidence type="ECO:0000256" key="5">
    <source>
        <dbReference type="ARBA" id="ARBA00020397"/>
    </source>
</evidence>